<feature type="domain" description="RBM1CTR" evidence="1">
    <location>
        <begin position="21"/>
        <end position="42"/>
    </location>
</feature>
<name>A0A2J8PWE6_PANTR</name>
<accession>A0A2J8PWE6</accession>
<evidence type="ECO:0000313" key="4">
    <source>
        <dbReference type="Proteomes" id="UP000236370"/>
    </source>
</evidence>
<organism evidence="2 4">
    <name type="scientific">Pan troglodytes</name>
    <name type="common">Chimpanzee</name>
    <dbReference type="NCBI Taxonomy" id="9598"/>
    <lineage>
        <taxon>Eukaryota</taxon>
        <taxon>Metazoa</taxon>
        <taxon>Chordata</taxon>
        <taxon>Craniata</taxon>
        <taxon>Vertebrata</taxon>
        <taxon>Euteleostomi</taxon>
        <taxon>Mammalia</taxon>
        <taxon>Eutheria</taxon>
        <taxon>Euarchontoglires</taxon>
        <taxon>Primates</taxon>
        <taxon>Haplorrhini</taxon>
        <taxon>Catarrhini</taxon>
        <taxon>Hominidae</taxon>
        <taxon>Pan</taxon>
    </lineage>
</organism>
<dbReference type="InterPro" id="IPR012604">
    <property type="entry name" value="RBM1CTR"/>
</dbReference>
<dbReference type="AlphaFoldDB" id="A0A2J8PWE6"/>
<dbReference type="Proteomes" id="UP000236370">
    <property type="component" value="Unassembled WGS sequence"/>
</dbReference>
<protein>
    <submittedName>
        <fullName evidence="2">RBMY1E isoform 1</fullName>
    </submittedName>
    <submittedName>
        <fullName evidence="3">RBMY1E isoform 3</fullName>
    </submittedName>
</protein>
<evidence type="ECO:0000313" key="2">
    <source>
        <dbReference type="EMBL" id="PNI88345.1"/>
    </source>
</evidence>
<dbReference type="EMBL" id="NBAG03000165">
    <property type="protein sequence ID" value="PNI88346.1"/>
    <property type="molecule type" value="Genomic_DNA"/>
</dbReference>
<dbReference type="EMBL" id="NBAG03000165">
    <property type="protein sequence ID" value="PNI88345.1"/>
    <property type="molecule type" value="Genomic_DNA"/>
</dbReference>
<dbReference type="Pfam" id="PF08081">
    <property type="entry name" value="RBM1CTR"/>
    <property type="match status" value="1"/>
</dbReference>
<comment type="caution">
    <text evidence="2">The sequence shown here is derived from an EMBL/GenBank/DDBJ whole genome shotgun (WGS) entry which is preliminary data.</text>
</comment>
<evidence type="ECO:0000259" key="1">
    <source>
        <dbReference type="Pfam" id="PF08081"/>
    </source>
</evidence>
<gene>
    <name evidence="2" type="ORF">CK820_G0054529</name>
</gene>
<reference evidence="2 4" key="1">
    <citation type="submission" date="2017-12" db="EMBL/GenBank/DDBJ databases">
        <title>High-resolution comparative analysis of great ape genomes.</title>
        <authorList>
            <person name="Pollen A."/>
            <person name="Hastie A."/>
            <person name="Hormozdiari F."/>
            <person name="Dougherty M."/>
            <person name="Liu R."/>
            <person name="Chaisson M."/>
            <person name="Hoppe E."/>
            <person name="Hill C."/>
            <person name="Pang A."/>
            <person name="Hillier L."/>
            <person name="Baker C."/>
            <person name="Armstrong J."/>
            <person name="Shendure J."/>
            <person name="Paten B."/>
            <person name="Wilson R."/>
            <person name="Chao H."/>
            <person name="Schneider V."/>
            <person name="Ventura M."/>
            <person name="Kronenberg Z."/>
            <person name="Murali S."/>
            <person name="Gordon D."/>
            <person name="Cantsilieris S."/>
            <person name="Munson K."/>
            <person name="Nelson B."/>
            <person name="Raja A."/>
            <person name="Underwood J."/>
            <person name="Diekhans M."/>
            <person name="Fiddes I."/>
            <person name="Haussler D."/>
            <person name="Eichler E."/>
        </authorList>
    </citation>
    <scope>NUCLEOTIDE SEQUENCE [LARGE SCALE GENOMIC DNA]</scope>
    <source>
        <strain evidence="2">Yerkes chimp pedigree #C0471</strain>
        <tissue evidence="2">Blood</tissue>
    </source>
</reference>
<proteinExistence type="predicted"/>
<sequence length="169" mass="19541">MNMMEHQALPKTAEPLQSYYSPISYGRENYGGPPRRKPISSWQITICHQEMTVMQLRIEIIQVPQKPGIMLHDLETMHTMIMVILFRLNIPLENIVIRMAMVRPVVEIILNIQVEVLTEIQFRDMMRGPLMVHHLHKGLGCLMVEEAAIIITIHKIDIAEVGELLKTLR</sequence>
<evidence type="ECO:0000313" key="3">
    <source>
        <dbReference type="EMBL" id="PNI88346.1"/>
    </source>
</evidence>